<keyword evidence="2" id="KW-1185">Reference proteome</keyword>
<organism evidence="1 2">
    <name type="scientific">Salimicrobium halophilum</name>
    <dbReference type="NCBI Taxonomy" id="86666"/>
    <lineage>
        <taxon>Bacteria</taxon>
        <taxon>Bacillati</taxon>
        <taxon>Bacillota</taxon>
        <taxon>Bacilli</taxon>
        <taxon>Bacillales</taxon>
        <taxon>Bacillaceae</taxon>
        <taxon>Salimicrobium</taxon>
    </lineage>
</organism>
<dbReference type="Pfam" id="PF10844">
    <property type="entry name" value="DUF2577"/>
    <property type="match status" value="1"/>
</dbReference>
<dbReference type="InterPro" id="IPR022555">
    <property type="entry name" value="DUF2577"/>
</dbReference>
<evidence type="ECO:0000313" key="1">
    <source>
        <dbReference type="EMBL" id="SDJ76147.1"/>
    </source>
</evidence>
<dbReference type="STRING" id="86666.SAMN04490247_3124"/>
<dbReference type="OrthoDB" id="2974213at2"/>
<accession>A0A1G8WDE4</accession>
<sequence>MNNGMEEFASLFKDRENPDLPDWTTGKVVQTSPLKIRVNENILLEQRKLVIPERLNGSFVKGDMVVLFPSQDYKRVYVADKVVM</sequence>
<protein>
    <submittedName>
        <fullName evidence="1">Uncharacterized protein</fullName>
    </submittedName>
</protein>
<dbReference type="EMBL" id="FNEV01000015">
    <property type="protein sequence ID" value="SDJ76147.1"/>
    <property type="molecule type" value="Genomic_DNA"/>
</dbReference>
<dbReference type="AlphaFoldDB" id="A0A1G8WDE4"/>
<gene>
    <name evidence="1" type="ORF">SAMN04490247_3124</name>
</gene>
<evidence type="ECO:0000313" key="2">
    <source>
        <dbReference type="Proteomes" id="UP000199225"/>
    </source>
</evidence>
<dbReference type="RefSeq" id="WP_093194776.1">
    <property type="nucleotide sequence ID" value="NZ_FNEV01000015.1"/>
</dbReference>
<proteinExistence type="predicted"/>
<dbReference type="Proteomes" id="UP000199225">
    <property type="component" value="Unassembled WGS sequence"/>
</dbReference>
<name>A0A1G8WDE4_9BACI</name>
<reference evidence="2" key="1">
    <citation type="submission" date="2016-10" db="EMBL/GenBank/DDBJ databases">
        <authorList>
            <person name="Varghese N."/>
            <person name="Submissions S."/>
        </authorList>
    </citation>
    <scope>NUCLEOTIDE SEQUENCE [LARGE SCALE GENOMIC DNA]</scope>
    <source>
        <strain evidence="2">DSM 4771</strain>
    </source>
</reference>